<organism evidence="7 8">
    <name type="scientific">Penstemon davidsonii</name>
    <dbReference type="NCBI Taxonomy" id="160366"/>
    <lineage>
        <taxon>Eukaryota</taxon>
        <taxon>Viridiplantae</taxon>
        <taxon>Streptophyta</taxon>
        <taxon>Embryophyta</taxon>
        <taxon>Tracheophyta</taxon>
        <taxon>Spermatophyta</taxon>
        <taxon>Magnoliopsida</taxon>
        <taxon>eudicotyledons</taxon>
        <taxon>Gunneridae</taxon>
        <taxon>Pentapetalae</taxon>
        <taxon>asterids</taxon>
        <taxon>lamiids</taxon>
        <taxon>Lamiales</taxon>
        <taxon>Plantaginaceae</taxon>
        <taxon>Cheloneae</taxon>
        <taxon>Penstemon</taxon>
    </lineage>
</organism>
<evidence type="ECO:0000256" key="5">
    <source>
        <dbReference type="SAM" id="MobiDB-lite"/>
    </source>
</evidence>
<dbReference type="Gene3D" id="2.170.150.80">
    <property type="entry name" value="NAC domain"/>
    <property type="match status" value="1"/>
</dbReference>
<name>A0ABR0D4S2_9LAMI</name>
<feature type="compositionally biased region" description="Acidic residues" evidence="5">
    <location>
        <begin position="306"/>
        <end position="316"/>
    </location>
</feature>
<keyword evidence="4" id="KW-0539">Nucleus</keyword>
<evidence type="ECO:0000256" key="4">
    <source>
        <dbReference type="ARBA" id="ARBA00023242"/>
    </source>
</evidence>
<keyword evidence="3" id="KW-0804">Transcription</keyword>
<keyword evidence="8" id="KW-1185">Reference proteome</keyword>
<evidence type="ECO:0000256" key="3">
    <source>
        <dbReference type="ARBA" id="ARBA00023163"/>
    </source>
</evidence>
<comment type="caution">
    <text evidence="7">The sequence shown here is derived from an EMBL/GenBank/DDBJ whole genome shotgun (WGS) entry which is preliminary data.</text>
</comment>
<evidence type="ECO:0000256" key="2">
    <source>
        <dbReference type="ARBA" id="ARBA00023125"/>
    </source>
</evidence>
<dbReference type="Pfam" id="PF02365">
    <property type="entry name" value="NAM"/>
    <property type="match status" value="1"/>
</dbReference>
<feature type="domain" description="NAC" evidence="6">
    <location>
        <begin position="70"/>
        <end position="228"/>
    </location>
</feature>
<evidence type="ECO:0000313" key="7">
    <source>
        <dbReference type="EMBL" id="KAK4484278.1"/>
    </source>
</evidence>
<dbReference type="PROSITE" id="PS51005">
    <property type="entry name" value="NAC"/>
    <property type="match status" value="1"/>
</dbReference>
<feature type="region of interest" description="Disordered" evidence="5">
    <location>
        <begin position="296"/>
        <end position="316"/>
    </location>
</feature>
<protein>
    <recommendedName>
        <fullName evidence="6">NAC domain-containing protein</fullName>
    </recommendedName>
</protein>
<proteinExistence type="predicted"/>
<evidence type="ECO:0000256" key="1">
    <source>
        <dbReference type="ARBA" id="ARBA00023015"/>
    </source>
</evidence>
<dbReference type="InterPro" id="IPR036093">
    <property type="entry name" value="NAC_dom_sf"/>
</dbReference>
<dbReference type="EMBL" id="JAYDYQ010002534">
    <property type="protein sequence ID" value="KAK4484278.1"/>
    <property type="molecule type" value="Genomic_DNA"/>
</dbReference>
<keyword evidence="1" id="KW-0805">Transcription regulation</keyword>
<feature type="non-terminal residue" evidence="7">
    <location>
        <position position="1"/>
    </location>
</feature>
<feature type="region of interest" description="Disordered" evidence="5">
    <location>
        <begin position="250"/>
        <end position="281"/>
    </location>
</feature>
<evidence type="ECO:0000259" key="6">
    <source>
        <dbReference type="PROSITE" id="PS51005"/>
    </source>
</evidence>
<dbReference type="SUPFAM" id="SSF101941">
    <property type="entry name" value="NAC domain"/>
    <property type="match status" value="1"/>
</dbReference>
<keyword evidence="2" id="KW-0238">DNA-binding</keyword>
<dbReference type="PANTHER" id="PTHR31079:SF9">
    <property type="entry name" value="SUPPRESSOR OF GAMMA RESPONSE 1"/>
    <property type="match status" value="1"/>
</dbReference>
<sequence>LHGWSTLTELQLKLGVLLVHLIQKKLTGKAIQLKLVQIANTLSTIVMYDPFLSYLRFGSWISVVDEWPGLPRGVKFDPSDQEIIWHLLAKVGVGNSNPHPFIDEFIPTVNEDDGICYTHPQNLPGVKQDGSVSHFFHRAIKAYNTGTRKRRKILGDNLGDVRWHKTGRTKPVHLDGVQKGCKKIMVLYINQVKGGKPEKTNWVMHQYHLGTGEDEMEGEFVISKVFFQQQQTKQSEKIEEDIIISKVDPVTPKSVTPEPPRTEKRFSSFESGQDLVLPTNQPPNEVYMEVETPCKQSNDQNQHNEEGDENDDDVADENNKWWENESQYLLSSQQLVEGLSLCDEFLQSQSPNRQEIVNAQGSIIKPGLSDYARLGPEDLKRDLEECQDLVIIDPANIDLDTPPDFRLSQLVSFSSYFSILLFGFHQL</sequence>
<gene>
    <name evidence="7" type="ORF">RD792_011506</name>
</gene>
<dbReference type="InterPro" id="IPR044799">
    <property type="entry name" value="SOG1-like"/>
</dbReference>
<dbReference type="PANTHER" id="PTHR31079">
    <property type="entry name" value="NAC DOMAIN-CONTAINING PROTEIN 73"/>
    <property type="match status" value="1"/>
</dbReference>
<reference evidence="7 8" key="1">
    <citation type="journal article" date="2023" name="bioRxiv">
        <title>Genome report: Whole genome sequence and annotation of Penstemon davidsonii.</title>
        <authorList>
            <person name="Ostevik K.L."/>
            <person name="Alabady M."/>
            <person name="Zhang M."/>
            <person name="Rausher M.D."/>
        </authorList>
    </citation>
    <scope>NUCLEOTIDE SEQUENCE [LARGE SCALE GENOMIC DNA]</scope>
    <source>
        <strain evidence="7">DNT005</strain>
        <tissue evidence="7">Whole leaf</tissue>
    </source>
</reference>
<accession>A0ABR0D4S2</accession>
<evidence type="ECO:0000313" key="8">
    <source>
        <dbReference type="Proteomes" id="UP001291926"/>
    </source>
</evidence>
<dbReference type="Proteomes" id="UP001291926">
    <property type="component" value="Unassembled WGS sequence"/>
</dbReference>
<dbReference type="InterPro" id="IPR003441">
    <property type="entry name" value="NAC-dom"/>
</dbReference>